<proteinExistence type="predicted"/>
<dbReference type="InterPro" id="IPR035974">
    <property type="entry name" value="Rap/Ran-GAP_sf"/>
</dbReference>
<keyword evidence="1" id="KW-0343">GTPase activation</keyword>
<dbReference type="InterPro" id="IPR000331">
    <property type="entry name" value="Rap/Ran_GAP_dom"/>
</dbReference>
<keyword evidence="4" id="KW-1185">Reference proteome</keyword>
<name>A0A6A6PFQ2_9PEZI</name>
<dbReference type="Pfam" id="PF02145">
    <property type="entry name" value="Rap_GAP"/>
    <property type="match status" value="1"/>
</dbReference>
<dbReference type="RefSeq" id="XP_033585379.1">
    <property type="nucleotide sequence ID" value="XM_033731782.1"/>
</dbReference>
<dbReference type="InterPro" id="IPR016024">
    <property type="entry name" value="ARM-type_fold"/>
</dbReference>
<evidence type="ECO:0000256" key="1">
    <source>
        <dbReference type="ARBA" id="ARBA00022468"/>
    </source>
</evidence>
<dbReference type="InterPro" id="IPR018515">
    <property type="entry name" value="Tuberin-type_domain"/>
</dbReference>
<protein>
    <recommendedName>
        <fullName evidence="2">Rap-GAP domain-containing protein</fullName>
    </recommendedName>
</protein>
<accession>A0A6A6PFQ2</accession>
<dbReference type="Proteomes" id="UP000799767">
    <property type="component" value="Unassembled WGS sequence"/>
</dbReference>
<dbReference type="PANTHER" id="PTHR10063">
    <property type="entry name" value="TUBERIN"/>
    <property type="match status" value="1"/>
</dbReference>
<dbReference type="InterPro" id="IPR024584">
    <property type="entry name" value="Tuberin_N"/>
</dbReference>
<organism evidence="3 4">
    <name type="scientific">Neohortaea acidophila</name>
    <dbReference type="NCBI Taxonomy" id="245834"/>
    <lineage>
        <taxon>Eukaryota</taxon>
        <taxon>Fungi</taxon>
        <taxon>Dikarya</taxon>
        <taxon>Ascomycota</taxon>
        <taxon>Pezizomycotina</taxon>
        <taxon>Dothideomycetes</taxon>
        <taxon>Dothideomycetidae</taxon>
        <taxon>Mycosphaerellales</taxon>
        <taxon>Teratosphaeriaceae</taxon>
        <taxon>Neohortaea</taxon>
    </lineage>
</organism>
<gene>
    <name evidence="3" type="ORF">BDY17DRAFT_258521</name>
</gene>
<dbReference type="PANTHER" id="PTHR10063:SF0">
    <property type="entry name" value="TUBERIN"/>
    <property type="match status" value="1"/>
</dbReference>
<dbReference type="Gene3D" id="3.40.50.11210">
    <property type="entry name" value="Rap/Ran-GAP"/>
    <property type="match status" value="1"/>
</dbReference>
<sequence length="1164" mass="128449">MLYLSSSASVDGSDSVVHSVPLVLHSKSPSSAASNDRIAISNANSDSIQIIQRPEPLDVDIGQTLTAAIRRFSGVQPTTEKSHGFSNLEDALTQAAVIVRYNAKWLAESEIVALLQCTIDAAATTSTSAELSAAVNLVDTVTVYSLLPSQCLKDVVKFLSQVYYAATRAHKTNKLAQTTWTVLLHLLESHLGDQVVVALLDIFESADETQLESRIGYAQLAGALLIVSENLFEGVNDSEHSTIPSVTLTQLLDTLWPAVVNGTDSVRVAIMETMQTLLLHESAVVDLDAHCSWDLLLEVLEPCITLTPDDPGAKTLVKTLVSRAAHFEERNLPIVANLAIDLNLPLPASLSDAMLPLWEEVLPTRDTPNAFSRLLTKLCRSSQYTSELSTLIDRSAVDIFLRGPGNRYFATFVQTVQNLVIDPATTQDAADVLAQALVMMFRHTVRFPGLQQDLETLFQALCKTSLRCVSAAEAMFSIRADVEGSVYVESGLLSKLFPAHSESTSVSAVMHDASALPLHAWHDAILTVLDGQVEWNVYRCFLEKLPSHLGNHTMFDPRIDFILSVRRKACNLLESGAYPEPPPESGLTKSHVTVALLHILTAALSYHQFLSKNDTLEMVSIFLNIAGSRDYVVSTSCIHALTICCYELPDLMTSYMDDVIDKMSKLVTQRYLAIHVLLFLVGLSRQSKLFHNFQTHDFKKIFGVCGSYLQSIRGTSALDERPSSLPSDQTSSMSAESSDTLPQYVYALAHHTIAFWYLALKPHDRVLKEYITSCLRYTTASGQEIVEDQGLVTIDLMDGVDAAESGVASDADQARFEDLDGRITVLDRLSGLFLLTTETALRTGKTILTVRRATGTMRRVIEASGRSASVRATMEGSEDNFISIFPDDINGRTYGKILVPAPTSLLGSPHAATLPEDPAVQRAIQIFDRTSALDSHKAGVIYIGEGQSTEDEILQNCMGSPDYHEFVLSLGTLTRLKDAAFNTQGLDRMDNADGEHTIVWHNTLTELVFHLPTFMPNNEDVHLNTANKKKHIGNDYVNIVFNNSGSPFAMDTFPSQFNYVYIVITPSARTRFIQTRTQSTETDRKDRFYAVQVLTRAGYPTVSSAAEEKIISGSSLPDYVRNLALNECILSLMWAHREEPGEYPSSWRSRLLQIRRFWERYGDS</sequence>
<dbReference type="GO" id="GO:0005634">
    <property type="term" value="C:nucleus"/>
    <property type="evidence" value="ECO:0007669"/>
    <property type="project" value="InterPro"/>
</dbReference>
<dbReference type="InterPro" id="IPR027107">
    <property type="entry name" value="Tuberin/Ral-act_asu"/>
</dbReference>
<dbReference type="AlphaFoldDB" id="A0A6A6PFQ2"/>
<dbReference type="Pfam" id="PF03542">
    <property type="entry name" value="Tuberin"/>
    <property type="match status" value="1"/>
</dbReference>
<dbReference type="GO" id="GO:0051056">
    <property type="term" value="P:regulation of small GTPase mediated signal transduction"/>
    <property type="evidence" value="ECO:0007669"/>
    <property type="project" value="InterPro"/>
</dbReference>
<dbReference type="OrthoDB" id="19311at2759"/>
<dbReference type="GO" id="GO:0033596">
    <property type="term" value="C:TSC1-TSC2 complex"/>
    <property type="evidence" value="ECO:0007669"/>
    <property type="project" value="TreeGrafter"/>
</dbReference>
<evidence type="ECO:0000313" key="3">
    <source>
        <dbReference type="EMBL" id="KAF2478809.1"/>
    </source>
</evidence>
<dbReference type="PROSITE" id="PS50085">
    <property type="entry name" value="RAPGAP"/>
    <property type="match status" value="1"/>
</dbReference>
<dbReference type="SUPFAM" id="SSF48371">
    <property type="entry name" value="ARM repeat"/>
    <property type="match status" value="1"/>
</dbReference>
<dbReference type="SUPFAM" id="SSF111347">
    <property type="entry name" value="Rap/Ran-GAP"/>
    <property type="match status" value="1"/>
</dbReference>
<dbReference type="GO" id="GO:0005096">
    <property type="term" value="F:GTPase activator activity"/>
    <property type="evidence" value="ECO:0007669"/>
    <property type="project" value="UniProtKB-KW"/>
</dbReference>
<evidence type="ECO:0000259" key="2">
    <source>
        <dbReference type="PROSITE" id="PS50085"/>
    </source>
</evidence>
<evidence type="ECO:0000313" key="4">
    <source>
        <dbReference type="Proteomes" id="UP000799767"/>
    </source>
</evidence>
<dbReference type="GeneID" id="54472784"/>
<dbReference type="Pfam" id="PF11864">
    <property type="entry name" value="DUF3384"/>
    <property type="match status" value="1"/>
</dbReference>
<dbReference type="GO" id="GO:0032007">
    <property type="term" value="P:negative regulation of TOR signaling"/>
    <property type="evidence" value="ECO:0007669"/>
    <property type="project" value="TreeGrafter"/>
</dbReference>
<feature type="domain" description="Rap-GAP" evidence="2">
    <location>
        <begin position="924"/>
        <end position="1164"/>
    </location>
</feature>
<dbReference type="FunFam" id="3.40.50.11210:FF:000007">
    <property type="entry name" value="Tuberous sclerosis 2"/>
    <property type="match status" value="1"/>
</dbReference>
<dbReference type="EMBL" id="MU001643">
    <property type="protein sequence ID" value="KAF2478809.1"/>
    <property type="molecule type" value="Genomic_DNA"/>
</dbReference>
<reference evidence="3" key="1">
    <citation type="journal article" date="2020" name="Stud. Mycol.">
        <title>101 Dothideomycetes genomes: a test case for predicting lifestyles and emergence of pathogens.</title>
        <authorList>
            <person name="Haridas S."/>
            <person name="Albert R."/>
            <person name="Binder M."/>
            <person name="Bloem J."/>
            <person name="Labutti K."/>
            <person name="Salamov A."/>
            <person name="Andreopoulos B."/>
            <person name="Baker S."/>
            <person name="Barry K."/>
            <person name="Bills G."/>
            <person name="Bluhm B."/>
            <person name="Cannon C."/>
            <person name="Castanera R."/>
            <person name="Culley D."/>
            <person name="Daum C."/>
            <person name="Ezra D."/>
            <person name="Gonzalez J."/>
            <person name="Henrissat B."/>
            <person name="Kuo A."/>
            <person name="Liang C."/>
            <person name="Lipzen A."/>
            <person name="Lutzoni F."/>
            <person name="Magnuson J."/>
            <person name="Mondo S."/>
            <person name="Nolan M."/>
            <person name="Ohm R."/>
            <person name="Pangilinan J."/>
            <person name="Park H.-J."/>
            <person name="Ramirez L."/>
            <person name="Alfaro M."/>
            <person name="Sun H."/>
            <person name="Tritt A."/>
            <person name="Yoshinaga Y."/>
            <person name="Zwiers L.-H."/>
            <person name="Turgeon B."/>
            <person name="Goodwin S."/>
            <person name="Spatafora J."/>
            <person name="Crous P."/>
            <person name="Grigoriev I."/>
        </authorList>
    </citation>
    <scope>NUCLEOTIDE SEQUENCE</scope>
    <source>
        <strain evidence="3">CBS 113389</strain>
    </source>
</reference>